<gene>
    <name evidence="2" type="ORF">L2725_01915</name>
</gene>
<evidence type="ECO:0000256" key="1">
    <source>
        <dbReference type="SAM" id="Phobius"/>
    </source>
</evidence>
<keyword evidence="1" id="KW-0812">Transmembrane</keyword>
<keyword evidence="3" id="KW-1185">Reference proteome</keyword>
<keyword evidence="1" id="KW-0472">Membrane</keyword>
<feature type="transmembrane region" description="Helical" evidence="1">
    <location>
        <begin position="70"/>
        <end position="90"/>
    </location>
</feature>
<sequence length="95" mass="10721">MFPYPDAYRLMAPPLTTVAMVLWAIIAALLFAPGSAFANYPLFILFPLVLIQHIYLIWYAHGMGRLDQFFYALVHGPLAFVVWTFAIMHVGGKGF</sequence>
<organism evidence="2 3">
    <name type="scientific">Shewanella corallii</name>
    <dbReference type="NCBI Taxonomy" id="560080"/>
    <lineage>
        <taxon>Bacteria</taxon>
        <taxon>Pseudomonadati</taxon>
        <taxon>Pseudomonadota</taxon>
        <taxon>Gammaproteobacteria</taxon>
        <taxon>Alteromonadales</taxon>
        <taxon>Shewanellaceae</taxon>
        <taxon>Shewanella</taxon>
    </lineage>
</organism>
<proteinExistence type="predicted"/>
<protein>
    <recommendedName>
        <fullName evidence="4">DUF1145 domain-containing protein</fullName>
    </recommendedName>
</protein>
<keyword evidence="1" id="KW-1133">Transmembrane helix</keyword>
<dbReference type="Proteomes" id="UP001202831">
    <property type="component" value="Unassembled WGS sequence"/>
</dbReference>
<dbReference type="EMBL" id="JAKIKT010000001">
    <property type="protein sequence ID" value="MCL2912550.1"/>
    <property type="molecule type" value="Genomic_DNA"/>
</dbReference>
<dbReference type="RefSeq" id="WP_249247373.1">
    <property type="nucleotide sequence ID" value="NZ_JAKIKT010000001.1"/>
</dbReference>
<feature type="transmembrane region" description="Helical" evidence="1">
    <location>
        <begin position="38"/>
        <end position="58"/>
    </location>
</feature>
<name>A0ABT0N376_9GAMM</name>
<accession>A0ABT0N376</accession>
<reference evidence="2 3" key="1">
    <citation type="submission" date="2022-01" db="EMBL/GenBank/DDBJ databases">
        <title>Whole genome-based taxonomy of the Shewanellaceae.</title>
        <authorList>
            <person name="Martin-Rodriguez A.J."/>
        </authorList>
    </citation>
    <scope>NUCLEOTIDE SEQUENCE [LARGE SCALE GENOMIC DNA]</scope>
    <source>
        <strain evidence="2 3">DSM 21332</strain>
    </source>
</reference>
<evidence type="ECO:0008006" key="4">
    <source>
        <dbReference type="Google" id="ProtNLM"/>
    </source>
</evidence>
<evidence type="ECO:0000313" key="3">
    <source>
        <dbReference type="Proteomes" id="UP001202831"/>
    </source>
</evidence>
<evidence type="ECO:0000313" key="2">
    <source>
        <dbReference type="EMBL" id="MCL2912550.1"/>
    </source>
</evidence>
<feature type="transmembrane region" description="Helical" evidence="1">
    <location>
        <begin position="12"/>
        <end position="32"/>
    </location>
</feature>
<comment type="caution">
    <text evidence="2">The sequence shown here is derived from an EMBL/GenBank/DDBJ whole genome shotgun (WGS) entry which is preliminary data.</text>
</comment>